<name>A0A7J3M281_ARCFL</name>
<dbReference type="Pfam" id="PF10133">
    <property type="entry name" value="CooT"/>
    <property type="match status" value="1"/>
</dbReference>
<dbReference type="AlphaFoldDB" id="A0A7J3M281"/>
<evidence type="ECO:0000313" key="1">
    <source>
        <dbReference type="EMBL" id="HGT83132.1"/>
    </source>
</evidence>
<dbReference type="InterPro" id="IPR019300">
    <property type="entry name" value="CooT"/>
</dbReference>
<protein>
    <submittedName>
        <fullName evidence="1">CooT family nickel-binding protein</fullName>
    </submittedName>
</protein>
<organism evidence="1">
    <name type="scientific">Archaeoglobus fulgidus</name>
    <dbReference type="NCBI Taxonomy" id="2234"/>
    <lineage>
        <taxon>Archaea</taxon>
        <taxon>Methanobacteriati</taxon>
        <taxon>Methanobacteriota</taxon>
        <taxon>Archaeoglobi</taxon>
        <taxon>Archaeoglobales</taxon>
        <taxon>Archaeoglobaceae</taxon>
        <taxon>Archaeoglobus</taxon>
    </lineage>
</organism>
<dbReference type="EMBL" id="DSYZ01000099">
    <property type="protein sequence ID" value="HGT83132.1"/>
    <property type="molecule type" value="Genomic_DNA"/>
</dbReference>
<proteinExistence type="predicted"/>
<sequence length="59" mass="6689">MCESKIVSQGKTIFEDVVKLRVEGEKLLMFDILGEAKEIKGKILEVDLLAHKIVVEVFE</sequence>
<reference evidence="1" key="1">
    <citation type="journal article" date="2020" name="mSystems">
        <title>Genome- and Community-Level Interaction Insights into Carbon Utilization and Element Cycling Functions of Hydrothermarchaeota in Hydrothermal Sediment.</title>
        <authorList>
            <person name="Zhou Z."/>
            <person name="Liu Y."/>
            <person name="Xu W."/>
            <person name="Pan J."/>
            <person name="Luo Z.H."/>
            <person name="Li M."/>
        </authorList>
    </citation>
    <scope>NUCLEOTIDE SEQUENCE [LARGE SCALE GENOMIC DNA]</scope>
    <source>
        <strain evidence="1">SpSt-587</strain>
    </source>
</reference>
<accession>A0A7J3M281</accession>
<gene>
    <name evidence="1" type="ORF">ENT52_05340</name>
</gene>
<comment type="caution">
    <text evidence="1">The sequence shown here is derived from an EMBL/GenBank/DDBJ whole genome shotgun (WGS) entry which is preliminary data.</text>
</comment>